<evidence type="ECO:0000256" key="9">
    <source>
        <dbReference type="SAM" id="Phobius"/>
    </source>
</evidence>
<feature type="transmembrane region" description="Helical" evidence="9">
    <location>
        <begin position="648"/>
        <end position="669"/>
    </location>
</feature>
<keyword evidence="6 9" id="KW-0472">Membrane</keyword>
<dbReference type="PANTHER" id="PTHR22950:SF701">
    <property type="entry name" value="AMINO ACID TRANSPORTER AVT1A-LIKE"/>
    <property type="match status" value="1"/>
</dbReference>
<dbReference type="GO" id="GO:0005774">
    <property type="term" value="C:vacuolar membrane"/>
    <property type="evidence" value="ECO:0007669"/>
    <property type="project" value="TreeGrafter"/>
</dbReference>
<gene>
    <name evidence="12" type="ORF">L484_013934</name>
</gene>
<dbReference type="EMBL" id="KE343687">
    <property type="protein sequence ID" value="EXB38301.1"/>
    <property type="molecule type" value="Genomic_DNA"/>
</dbReference>
<dbReference type="InterPro" id="IPR013057">
    <property type="entry name" value="AA_transpt_TM"/>
</dbReference>
<protein>
    <recommendedName>
        <fullName evidence="14">Amino acid transporter transmembrane domain-containing protein</fullName>
    </recommendedName>
</protein>
<dbReference type="Proteomes" id="UP000030645">
    <property type="component" value="Unassembled WGS sequence"/>
</dbReference>
<keyword evidence="3 9" id="KW-0812">Transmembrane</keyword>
<proteinExistence type="inferred from homology"/>
<feature type="transmembrane region" description="Helical" evidence="9">
    <location>
        <begin position="579"/>
        <end position="600"/>
    </location>
</feature>
<keyword evidence="4" id="KW-0029">Amino-acid transport</keyword>
<evidence type="ECO:0000256" key="7">
    <source>
        <dbReference type="ARBA" id="ARBA00049662"/>
    </source>
</evidence>
<evidence type="ECO:0000256" key="3">
    <source>
        <dbReference type="ARBA" id="ARBA00022692"/>
    </source>
</evidence>
<feature type="compositionally biased region" description="Low complexity" evidence="8">
    <location>
        <begin position="358"/>
        <end position="369"/>
    </location>
</feature>
<dbReference type="PANTHER" id="PTHR22950">
    <property type="entry name" value="AMINO ACID TRANSPORTER"/>
    <property type="match status" value="1"/>
</dbReference>
<evidence type="ECO:0000256" key="1">
    <source>
        <dbReference type="ARBA" id="ARBA00004141"/>
    </source>
</evidence>
<feature type="region of interest" description="Disordered" evidence="8">
    <location>
        <begin position="344"/>
        <end position="371"/>
    </location>
</feature>
<feature type="transmembrane region" description="Helical" evidence="9">
    <location>
        <begin position="607"/>
        <end position="628"/>
    </location>
</feature>
<accession>W9QTY5</accession>
<evidence type="ECO:0000256" key="6">
    <source>
        <dbReference type="ARBA" id="ARBA00023136"/>
    </source>
</evidence>
<dbReference type="Pfam" id="PF14244">
    <property type="entry name" value="Retrotran_gag_3"/>
    <property type="match status" value="1"/>
</dbReference>
<feature type="transmembrane region" description="Helical" evidence="9">
    <location>
        <begin position="754"/>
        <end position="775"/>
    </location>
</feature>
<feature type="domain" description="Amino acid transporter transmembrane" evidence="10">
    <location>
        <begin position="463"/>
        <end position="836"/>
    </location>
</feature>
<organism evidence="12 13">
    <name type="scientific">Morus notabilis</name>
    <dbReference type="NCBI Taxonomy" id="981085"/>
    <lineage>
        <taxon>Eukaryota</taxon>
        <taxon>Viridiplantae</taxon>
        <taxon>Streptophyta</taxon>
        <taxon>Embryophyta</taxon>
        <taxon>Tracheophyta</taxon>
        <taxon>Spermatophyta</taxon>
        <taxon>Magnoliopsida</taxon>
        <taxon>eudicotyledons</taxon>
        <taxon>Gunneridae</taxon>
        <taxon>Pentapetalae</taxon>
        <taxon>rosids</taxon>
        <taxon>fabids</taxon>
        <taxon>Rosales</taxon>
        <taxon>Moraceae</taxon>
        <taxon>Moreae</taxon>
        <taxon>Morus</taxon>
    </lineage>
</organism>
<evidence type="ECO:0000256" key="5">
    <source>
        <dbReference type="ARBA" id="ARBA00022989"/>
    </source>
</evidence>
<feature type="transmembrane region" description="Helical" evidence="9">
    <location>
        <begin position="815"/>
        <end position="834"/>
    </location>
</feature>
<keyword evidence="13" id="KW-1185">Reference proteome</keyword>
<dbReference type="InterPro" id="IPR029472">
    <property type="entry name" value="Copia-like_N"/>
</dbReference>
<name>W9QTY5_9ROSA</name>
<dbReference type="eggNOG" id="KOG1303">
    <property type="taxonomic scope" value="Eukaryota"/>
</dbReference>
<reference evidence="13" key="1">
    <citation type="submission" date="2013-01" db="EMBL/GenBank/DDBJ databases">
        <title>Draft Genome Sequence of a Mulberry Tree, Morus notabilis C.K. Schneid.</title>
        <authorList>
            <person name="He N."/>
            <person name="Zhao S."/>
        </authorList>
    </citation>
    <scope>NUCLEOTIDE SEQUENCE</scope>
</reference>
<feature type="transmembrane region" description="Helical" evidence="9">
    <location>
        <begin position="537"/>
        <end position="559"/>
    </location>
</feature>
<evidence type="ECO:0008006" key="14">
    <source>
        <dbReference type="Google" id="ProtNLM"/>
    </source>
</evidence>
<feature type="transmembrane region" description="Helical" evidence="9">
    <location>
        <begin position="781"/>
        <end position="803"/>
    </location>
</feature>
<evidence type="ECO:0000313" key="12">
    <source>
        <dbReference type="EMBL" id="EXB38301.1"/>
    </source>
</evidence>
<comment type="similarity">
    <text evidence="7">Belongs to the amino acid/polyamine transporter 2 family. Amino acid/auxin permease (AAAP) (TC 2.A.18.5) subfamily.</text>
</comment>
<comment type="subcellular location">
    <subcellularLocation>
        <location evidence="1">Membrane</location>
        <topology evidence="1">Multi-pass membrane protein</topology>
    </subcellularLocation>
</comment>
<sequence length="844" mass="93293">MKYEIWPMHGNVSSRLEIREVQDNLVDVSKPLWQVVQAQLGNGGRMVWLDVKYEKLPDFCWKRCTAEDAPMEPLNCGFGYGPKLRGTAPNKFVAEITHLDFWGSDHRRFLVNLSPKEAEKKGKLDGVQRWAFDPLLTGGNYASWSRAMLIALSVKNKLGFIDDSIPKPGVKELNSYYQMEYIMSFLMGLNDSLAQVRGQLLLMDPLPPINNVFSLISQEKRQRTIGQQNLGTNFANGMAFAVKNDGFKGFVANADTRNTGSNRDIRGTENFVQSLDKNQYHQLMAMFASHLSSFAMASEQQDGPSTYSFTAEKENEKDTEFFWENDDNYGSEQENDIEVNRIENESSASSSDLDEPTNGEGSNFGGFSSQQWPQSYKETIDSYTIAASPNFGSSLGHVRSIIYSSFGGHSKDSLDLDGKSPLLSDKSYQKSDLDRISRTQSSWSEKSHLHKQLTGELPIGQGCSFTQTIFNGINVMAGVGLLSTPFTVKEAGWASLVVLVVFAVICCYTASLMRYCFESKDGIVTYPDLGEAAFGKYGRLILSIILYTELYSYCVEFIILEGDNLTSLFPGTSLDWGHFQLDSMHFFGILTALIVLPTVWLRDLRVISYLSAGGVIATILIVLCVFLLGTAEGMGFHQTGEVVKWRGIPFAIGVYGFCYSGHSVFPNIYQSMADKRKFTPALIICFLLCVLIYGGVAVMGYLIFGQSALSQITLNMPKDSVVSRVALWTTYALLMNPLARSIEELLPIRVSNSPWCFILLRTALVASSVCAAFLLPFFGLVMALIGSLLSILVAVIMPALCFLKIVGKKATTVQIVSSIAIVVLGIISAILGTYSSVSQIANSY</sequence>
<dbReference type="AlphaFoldDB" id="W9QTY5"/>
<evidence type="ECO:0000259" key="11">
    <source>
        <dbReference type="Pfam" id="PF14244"/>
    </source>
</evidence>
<feature type="transmembrane region" description="Helical" evidence="9">
    <location>
        <begin position="681"/>
        <end position="705"/>
    </location>
</feature>
<dbReference type="GO" id="GO:0015179">
    <property type="term" value="F:L-amino acid transmembrane transporter activity"/>
    <property type="evidence" value="ECO:0007669"/>
    <property type="project" value="TreeGrafter"/>
</dbReference>
<feature type="transmembrane region" description="Helical" evidence="9">
    <location>
        <begin position="493"/>
        <end position="517"/>
    </location>
</feature>
<evidence type="ECO:0000256" key="4">
    <source>
        <dbReference type="ARBA" id="ARBA00022970"/>
    </source>
</evidence>
<evidence type="ECO:0000313" key="13">
    <source>
        <dbReference type="Proteomes" id="UP000030645"/>
    </source>
</evidence>
<dbReference type="FunFam" id="1.20.1740.10:FF:000047">
    <property type="entry name" value="Amino acid transporter AVT1A"/>
    <property type="match status" value="1"/>
</dbReference>
<keyword evidence="5 9" id="KW-1133">Transmembrane helix</keyword>
<evidence type="ECO:0000259" key="10">
    <source>
        <dbReference type="Pfam" id="PF01490"/>
    </source>
</evidence>
<evidence type="ECO:0000256" key="8">
    <source>
        <dbReference type="SAM" id="MobiDB-lite"/>
    </source>
</evidence>
<keyword evidence="2" id="KW-0813">Transport</keyword>
<feature type="domain" description="Retrotransposon Copia-like N-terminal" evidence="11">
    <location>
        <begin position="134"/>
        <end position="168"/>
    </location>
</feature>
<feature type="transmembrane region" description="Helical" evidence="9">
    <location>
        <begin position="725"/>
        <end position="742"/>
    </location>
</feature>
<dbReference type="Pfam" id="PF01490">
    <property type="entry name" value="Aa_trans"/>
    <property type="match status" value="1"/>
</dbReference>
<evidence type="ECO:0000256" key="2">
    <source>
        <dbReference type="ARBA" id="ARBA00022448"/>
    </source>
</evidence>